<dbReference type="PANTHER" id="PTHR45654">
    <property type="entry name" value="HOMEOBOX-LEUCINE ZIPPER PROTEIN MERISTEM L1"/>
    <property type="match status" value="1"/>
</dbReference>
<keyword evidence="3" id="KW-0371">Homeobox</keyword>
<feature type="region of interest" description="Disordered" evidence="6">
    <location>
        <begin position="65"/>
        <end position="108"/>
    </location>
</feature>
<dbReference type="Proteomes" id="UP000237105">
    <property type="component" value="Unassembled WGS sequence"/>
</dbReference>
<accession>A0A2P5AD72</accession>
<gene>
    <name evidence="8" type="ORF">PanWU01x14_343860</name>
</gene>
<dbReference type="InterPro" id="IPR002913">
    <property type="entry name" value="START_lipid-bd_dom"/>
</dbReference>
<dbReference type="InterPro" id="IPR057993">
    <property type="entry name" value="HD-Zip_IV_C"/>
</dbReference>
<evidence type="ECO:0000256" key="3">
    <source>
        <dbReference type="ARBA" id="ARBA00023155"/>
    </source>
</evidence>
<evidence type="ECO:0000256" key="6">
    <source>
        <dbReference type="SAM" id="MobiDB-lite"/>
    </source>
</evidence>
<feature type="compositionally biased region" description="Basic and acidic residues" evidence="6">
    <location>
        <begin position="67"/>
        <end position="82"/>
    </location>
</feature>
<keyword evidence="9" id="KW-1185">Reference proteome</keyword>
<name>A0A2P5AD72_PARAD</name>
<evidence type="ECO:0000256" key="1">
    <source>
        <dbReference type="ARBA" id="ARBA00023015"/>
    </source>
</evidence>
<keyword evidence="4" id="KW-0804">Transcription</keyword>
<dbReference type="GO" id="GO:0008289">
    <property type="term" value="F:lipid binding"/>
    <property type="evidence" value="ECO:0007669"/>
    <property type="project" value="InterPro"/>
</dbReference>
<evidence type="ECO:0000313" key="8">
    <source>
        <dbReference type="EMBL" id="PON34494.1"/>
    </source>
</evidence>
<dbReference type="SMART" id="SM00234">
    <property type="entry name" value="START"/>
    <property type="match status" value="1"/>
</dbReference>
<evidence type="ECO:0000313" key="9">
    <source>
        <dbReference type="Proteomes" id="UP000237105"/>
    </source>
</evidence>
<feature type="domain" description="START" evidence="7">
    <location>
        <begin position="124"/>
        <end position="375"/>
    </location>
</feature>
<evidence type="ECO:0000256" key="5">
    <source>
        <dbReference type="ARBA" id="ARBA00023242"/>
    </source>
</evidence>
<evidence type="ECO:0000259" key="7">
    <source>
        <dbReference type="PROSITE" id="PS50848"/>
    </source>
</evidence>
<dbReference type="EMBL" id="JXTB01000656">
    <property type="protein sequence ID" value="PON34494.1"/>
    <property type="molecule type" value="Genomic_DNA"/>
</dbReference>
<dbReference type="OrthoDB" id="1569773at2759"/>
<dbReference type="PANTHER" id="PTHR45654:SF48">
    <property type="entry name" value="START DOMAIN-CONTAINING PROTEIN"/>
    <property type="match status" value="1"/>
</dbReference>
<proteinExistence type="predicted"/>
<dbReference type="PROSITE" id="PS50848">
    <property type="entry name" value="START"/>
    <property type="match status" value="1"/>
</dbReference>
<protein>
    <submittedName>
        <fullName evidence="8">START domain containing protein</fullName>
    </submittedName>
</protein>
<dbReference type="GO" id="GO:0003677">
    <property type="term" value="F:DNA binding"/>
    <property type="evidence" value="ECO:0007669"/>
    <property type="project" value="UniProtKB-KW"/>
</dbReference>
<evidence type="ECO:0000256" key="2">
    <source>
        <dbReference type="ARBA" id="ARBA00023125"/>
    </source>
</evidence>
<dbReference type="Pfam" id="PF25797">
    <property type="entry name" value="PDF2_C"/>
    <property type="match status" value="2"/>
</dbReference>
<feature type="compositionally biased region" description="Polar residues" evidence="6">
    <location>
        <begin position="84"/>
        <end position="93"/>
    </location>
</feature>
<keyword evidence="5" id="KW-0539">Nucleus</keyword>
<dbReference type="SUPFAM" id="SSF55961">
    <property type="entry name" value="Bet v1-like"/>
    <property type="match status" value="1"/>
</dbReference>
<dbReference type="STRING" id="3476.A0A2P5AD72"/>
<dbReference type="AlphaFoldDB" id="A0A2P5AD72"/>
<keyword evidence="1" id="KW-0805">Transcription regulation</keyword>
<dbReference type="Pfam" id="PF01852">
    <property type="entry name" value="START"/>
    <property type="match status" value="1"/>
</dbReference>
<reference evidence="9" key="1">
    <citation type="submission" date="2016-06" db="EMBL/GenBank/DDBJ databases">
        <title>Parallel loss of symbiosis genes in relatives of nitrogen-fixing non-legume Parasponia.</title>
        <authorList>
            <person name="Van Velzen R."/>
            <person name="Holmer R."/>
            <person name="Bu F."/>
            <person name="Rutten L."/>
            <person name="Van Zeijl A."/>
            <person name="Liu W."/>
            <person name="Santuari L."/>
            <person name="Cao Q."/>
            <person name="Sharma T."/>
            <person name="Shen D."/>
            <person name="Roswanjaya Y."/>
            <person name="Wardhani T."/>
            <person name="Kalhor M.S."/>
            <person name="Jansen J."/>
            <person name="Van den Hoogen J."/>
            <person name="Gungor B."/>
            <person name="Hartog M."/>
            <person name="Hontelez J."/>
            <person name="Verver J."/>
            <person name="Yang W.-C."/>
            <person name="Schijlen E."/>
            <person name="Repin R."/>
            <person name="Schilthuizen M."/>
            <person name="Schranz E."/>
            <person name="Heidstra R."/>
            <person name="Miyata K."/>
            <person name="Fedorova E."/>
            <person name="Kohlen W."/>
            <person name="Bisseling T."/>
            <person name="Smit S."/>
            <person name="Geurts R."/>
        </authorList>
    </citation>
    <scope>NUCLEOTIDE SEQUENCE [LARGE SCALE GENOMIC DNA]</scope>
    <source>
        <strain evidence="9">cv. WU1-14</strain>
    </source>
</reference>
<keyword evidence="2" id="KW-0238">DNA-binding</keyword>
<organism evidence="8 9">
    <name type="scientific">Parasponia andersonii</name>
    <name type="common">Sponia andersonii</name>
    <dbReference type="NCBI Taxonomy" id="3476"/>
    <lineage>
        <taxon>Eukaryota</taxon>
        <taxon>Viridiplantae</taxon>
        <taxon>Streptophyta</taxon>
        <taxon>Embryophyta</taxon>
        <taxon>Tracheophyta</taxon>
        <taxon>Spermatophyta</taxon>
        <taxon>Magnoliopsida</taxon>
        <taxon>eudicotyledons</taxon>
        <taxon>Gunneridae</taxon>
        <taxon>Pentapetalae</taxon>
        <taxon>rosids</taxon>
        <taxon>fabids</taxon>
        <taxon>Rosales</taxon>
        <taxon>Cannabaceae</taxon>
        <taxon>Parasponia</taxon>
    </lineage>
</organism>
<comment type="caution">
    <text evidence="8">The sequence shown here is derived from an EMBL/GenBank/DDBJ whole genome shotgun (WGS) entry which is preliminary data.</text>
</comment>
<dbReference type="InterPro" id="IPR042160">
    <property type="entry name" value="HD-Zip_IV"/>
</dbReference>
<evidence type="ECO:0000256" key="4">
    <source>
        <dbReference type="ARBA" id="ARBA00023163"/>
    </source>
</evidence>
<sequence length="553" mass="62602">MARSIGNSRGTDFVSLVEDEFQQCYMSDALELHFKGLKGTFYKHDFVEQIGQNYHLEGIGESEGIYDDTKIDDRPQPPDHAIHSSYNDPLEPQNSEETDSNESTNIQHHRHRATDLFLAVSICSEENKKKISDLAWEAMEELRKMALVGEPLWKLDQDKNIETLDKIEYIKGYGNMNDILRVTMNLTEVGHYEPLPPYREYYNDHNESTEEEYNYMSNEVRSGYFHNQKADDQDDLHYEASREIGFVEKNPVELLKILMDLMVAEYQVPSPLVPCRESYFARFCKRLGDRMWGVVDVSLESLFKFPSSSLFRRLPSGCLIQQMSNGSSKVIWIEHVEANNRVVHHIFQPMVTSGFAFSSKRWLATLARACERSAALVARVNSSTIDRGAEDMGFNITNNYMNNPGMPPGFAVVFATTLKFPVPPSQLFNFLRDEKNRLKVTPDKIAVLYLQESCTDSTGSYIVFAPMDILAVSKVLTGGNPDYVAILPSGFAILPDVTTMIKGVASGSLLTVAFHIIDASSTQDYIHVQSLHAMHHIVKDTVMSIKEALISNT</sequence>